<dbReference type="InterPro" id="IPR032816">
    <property type="entry name" value="VTT_dom"/>
</dbReference>
<dbReference type="Proteomes" id="UP000494111">
    <property type="component" value="Unassembled WGS sequence"/>
</dbReference>
<keyword evidence="1" id="KW-0812">Transmembrane</keyword>
<accession>A0A6S7AHL1</accession>
<feature type="domain" description="VTT" evidence="2">
    <location>
        <begin position="25"/>
        <end position="145"/>
    </location>
</feature>
<evidence type="ECO:0000313" key="3">
    <source>
        <dbReference type="EMBL" id="CAB3730308.1"/>
    </source>
</evidence>
<evidence type="ECO:0000313" key="4">
    <source>
        <dbReference type="Proteomes" id="UP000494111"/>
    </source>
</evidence>
<dbReference type="EMBL" id="CADIJO010000020">
    <property type="protein sequence ID" value="CAB3730308.1"/>
    <property type="molecule type" value="Genomic_DNA"/>
</dbReference>
<feature type="transmembrane region" description="Helical" evidence="1">
    <location>
        <begin position="12"/>
        <end position="36"/>
    </location>
</feature>
<gene>
    <name evidence="3" type="primary">yohD</name>
    <name evidence="3" type="ORF">LMG3458_04782</name>
</gene>
<evidence type="ECO:0000259" key="2">
    <source>
        <dbReference type="Pfam" id="PF09335"/>
    </source>
</evidence>
<evidence type="ECO:0000256" key="1">
    <source>
        <dbReference type="SAM" id="Phobius"/>
    </source>
</evidence>
<protein>
    <submittedName>
        <fullName evidence="3">Inner membrane protein YohD</fullName>
    </submittedName>
</protein>
<dbReference type="PANTHER" id="PTHR42709">
    <property type="entry name" value="ALKALINE PHOSPHATASE LIKE PROTEIN"/>
    <property type="match status" value="1"/>
</dbReference>
<dbReference type="AlphaFoldDB" id="A0A6S7AHL1"/>
<feature type="transmembrane region" description="Helical" evidence="1">
    <location>
        <begin position="42"/>
        <end position="64"/>
    </location>
</feature>
<dbReference type="Pfam" id="PF09335">
    <property type="entry name" value="VTT_dom"/>
    <property type="match status" value="1"/>
</dbReference>
<sequence>MNPHLHQFIVDYGLWAVFGGTLLEGESVVVLAGFLSHQRLLHLPYVMLCAFAGSFLADQALFYLGRRYRDHRYVARIRAQPAFGKALAAIDRYPHGFILALRFLYGLRTVGPVALGVSRVSPLRFLVLNAIAAAIWAVCFSLVGYVFGETIESMLGRLHGVETKLAVAAAIGIAVWLAYRLYARRRRKQG</sequence>
<keyword evidence="1" id="KW-1133">Transmembrane helix</keyword>
<dbReference type="GO" id="GO:0005886">
    <property type="term" value="C:plasma membrane"/>
    <property type="evidence" value="ECO:0007669"/>
    <property type="project" value="TreeGrafter"/>
</dbReference>
<feature type="transmembrane region" description="Helical" evidence="1">
    <location>
        <begin position="125"/>
        <end position="145"/>
    </location>
</feature>
<dbReference type="InterPro" id="IPR051311">
    <property type="entry name" value="DedA_domain"/>
</dbReference>
<organism evidence="3 4">
    <name type="scientific">Achromobacter deleyi</name>
    <dbReference type="NCBI Taxonomy" id="1353891"/>
    <lineage>
        <taxon>Bacteria</taxon>
        <taxon>Pseudomonadati</taxon>
        <taxon>Pseudomonadota</taxon>
        <taxon>Betaproteobacteria</taxon>
        <taxon>Burkholderiales</taxon>
        <taxon>Alcaligenaceae</taxon>
        <taxon>Achromobacter</taxon>
    </lineage>
</organism>
<feature type="transmembrane region" description="Helical" evidence="1">
    <location>
        <begin position="165"/>
        <end position="182"/>
    </location>
</feature>
<proteinExistence type="predicted"/>
<reference evidence="3 4" key="1">
    <citation type="submission" date="2020-04" db="EMBL/GenBank/DDBJ databases">
        <authorList>
            <person name="De Canck E."/>
        </authorList>
    </citation>
    <scope>NUCLEOTIDE SEQUENCE [LARGE SCALE GENOMIC DNA]</scope>
    <source>
        <strain evidence="3 4">LMG 3458</strain>
    </source>
</reference>
<name>A0A6S7AHL1_9BURK</name>
<keyword evidence="1" id="KW-0472">Membrane</keyword>
<dbReference type="PANTHER" id="PTHR42709:SF2">
    <property type="entry name" value="INNER MEMBRANE PROTEIN YOHD"/>
    <property type="match status" value="1"/>
</dbReference>
<dbReference type="RefSeq" id="WP_025140272.1">
    <property type="nucleotide sequence ID" value="NZ_CADIJO010000020.1"/>
</dbReference>